<dbReference type="EMBL" id="GECU01004698">
    <property type="protein sequence ID" value="JAT03009.1"/>
    <property type="molecule type" value="Transcribed_RNA"/>
</dbReference>
<dbReference type="EMBL" id="GECU01006023">
    <property type="protein sequence ID" value="JAT01684.1"/>
    <property type="molecule type" value="Transcribed_RNA"/>
</dbReference>
<evidence type="ECO:0008006" key="3">
    <source>
        <dbReference type="Google" id="ProtNLM"/>
    </source>
</evidence>
<dbReference type="AlphaFoldDB" id="A0A1B6JUX4"/>
<proteinExistence type="predicted"/>
<gene>
    <name evidence="1" type="ORF">g.3849</name>
    <name evidence="2" type="ORF">g.3850</name>
</gene>
<evidence type="ECO:0000313" key="1">
    <source>
        <dbReference type="EMBL" id="JAT01684.1"/>
    </source>
</evidence>
<evidence type="ECO:0000313" key="2">
    <source>
        <dbReference type="EMBL" id="JAT03009.1"/>
    </source>
</evidence>
<protein>
    <recommendedName>
        <fullName evidence="3">Methyltransferase domain-containing protein</fullName>
    </recommendedName>
</protein>
<name>A0A1B6JUX4_9HEMI</name>
<feature type="non-terminal residue" evidence="2">
    <location>
        <position position="1"/>
    </location>
</feature>
<reference evidence="2" key="1">
    <citation type="submission" date="2015-11" db="EMBL/GenBank/DDBJ databases">
        <title>De novo transcriptome assembly of four potential Pierce s Disease insect vectors from Arizona vineyards.</title>
        <authorList>
            <person name="Tassone E.E."/>
        </authorList>
    </citation>
    <scope>NUCLEOTIDE SEQUENCE</scope>
</reference>
<sequence>KQPRASKKGQCARMFYSSHCVNRRSGMASIRQVINDLHSKGDWKTALDIQNKSEDEYNTVLWIRPAMEDLIFINKAVTSRSLNVLVSIGCGSGFLEWLIHSATGLKVVGVEVDRNWWTSSYIKVYIPLIYQEDKQCVDILQDSDTAVMFCYFNNGHAFNEYLNKFKGPCLIIVGPKCNRHTNPHPFHPAFERDEWALRDYKQIQDTNDYIVVYDRQLESVGSSPY</sequence>
<organism evidence="2">
    <name type="scientific">Homalodisca liturata</name>
    <dbReference type="NCBI Taxonomy" id="320908"/>
    <lineage>
        <taxon>Eukaryota</taxon>
        <taxon>Metazoa</taxon>
        <taxon>Ecdysozoa</taxon>
        <taxon>Arthropoda</taxon>
        <taxon>Hexapoda</taxon>
        <taxon>Insecta</taxon>
        <taxon>Pterygota</taxon>
        <taxon>Neoptera</taxon>
        <taxon>Paraneoptera</taxon>
        <taxon>Hemiptera</taxon>
        <taxon>Auchenorrhyncha</taxon>
        <taxon>Membracoidea</taxon>
        <taxon>Cicadellidae</taxon>
        <taxon>Cicadellinae</taxon>
        <taxon>Proconiini</taxon>
        <taxon>Homalodisca</taxon>
    </lineage>
</organism>
<accession>A0A1B6JUX4</accession>